<proteinExistence type="predicted"/>
<accession>A0A8U0QG75</accession>
<reference evidence="3" key="1">
    <citation type="submission" date="2025-08" db="UniProtKB">
        <authorList>
            <consortium name="RefSeq"/>
        </authorList>
    </citation>
    <scope>IDENTIFICATION</scope>
    <source>
        <tissue evidence="3">White muscle</tissue>
    </source>
</reference>
<feature type="compositionally biased region" description="Acidic residues" evidence="1">
    <location>
        <begin position="1"/>
        <end position="25"/>
    </location>
</feature>
<gene>
    <name evidence="3" type="primary">LOC120042367</name>
</gene>
<evidence type="ECO:0000256" key="1">
    <source>
        <dbReference type="SAM" id="MobiDB-lite"/>
    </source>
</evidence>
<organism evidence="2 3">
    <name type="scientific">Salvelinus namaycush</name>
    <name type="common">Lake trout</name>
    <name type="synonym">Salmo namaycush</name>
    <dbReference type="NCBI Taxonomy" id="8040"/>
    <lineage>
        <taxon>Eukaryota</taxon>
        <taxon>Metazoa</taxon>
        <taxon>Chordata</taxon>
        <taxon>Craniata</taxon>
        <taxon>Vertebrata</taxon>
        <taxon>Euteleostomi</taxon>
        <taxon>Actinopterygii</taxon>
        <taxon>Neopterygii</taxon>
        <taxon>Teleostei</taxon>
        <taxon>Protacanthopterygii</taxon>
        <taxon>Salmoniformes</taxon>
        <taxon>Salmonidae</taxon>
        <taxon>Salmoninae</taxon>
        <taxon>Salvelinus</taxon>
    </lineage>
</organism>
<evidence type="ECO:0000313" key="2">
    <source>
        <dbReference type="Proteomes" id="UP000808372"/>
    </source>
</evidence>
<feature type="region of interest" description="Disordered" evidence="1">
    <location>
        <begin position="1"/>
        <end position="124"/>
    </location>
</feature>
<dbReference type="RefSeq" id="XP_038843118.1">
    <property type="nucleotide sequence ID" value="XM_038987190.1"/>
</dbReference>
<keyword evidence="2" id="KW-1185">Reference proteome</keyword>
<protein>
    <submittedName>
        <fullName evidence="3">Neurofilament medium polypeptide-like</fullName>
    </submittedName>
</protein>
<evidence type="ECO:0000313" key="3">
    <source>
        <dbReference type="RefSeq" id="XP_038843118.1"/>
    </source>
</evidence>
<dbReference type="Proteomes" id="UP000808372">
    <property type="component" value="Unplaced"/>
</dbReference>
<dbReference type="GeneID" id="120042367"/>
<name>A0A8U0QG75_SALNM</name>
<feature type="compositionally biased region" description="Polar residues" evidence="1">
    <location>
        <begin position="78"/>
        <end position="94"/>
    </location>
</feature>
<dbReference type="KEGG" id="snh:120042367"/>
<dbReference type="AlphaFoldDB" id="A0A8U0QG75"/>
<sequence>METESGEEEEEDEEEKGTGDAEDGGQSDTQASGGEEGSKGVTCPAPVPMETEPRNGDDIAGGSEGQAGVKQEDKQPEHTANTVSPDQIHTTTQVRPIRQRWVCPPVSSPPPPHPETLVWQRREG</sequence>